<organism evidence="1 2">
    <name type="scientific">Marchantia polymorpha</name>
    <name type="common">Common liverwort</name>
    <name type="synonym">Marchantia aquatica</name>
    <dbReference type="NCBI Taxonomy" id="3197"/>
    <lineage>
        <taxon>Eukaryota</taxon>
        <taxon>Viridiplantae</taxon>
        <taxon>Streptophyta</taxon>
        <taxon>Embryophyta</taxon>
        <taxon>Marchantiophyta</taxon>
        <taxon>Marchantiopsida</taxon>
        <taxon>Marchantiidae</taxon>
        <taxon>Marchantiales</taxon>
        <taxon>Marchantiaceae</taxon>
        <taxon>Marchantia</taxon>
    </lineage>
</organism>
<gene>
    <name evidence="1" type="ORF">MARPO_0104s0029</name>
</gene>
<evidence type="ECO:0000313" key="1">
    <source>
        <dbReference type="EMBL" id="PTQ32000.1"/>
    </source>
</evidence>
<keyword evidence="2" id="KW-1185">Reference proteome</keyword>
<sequence length="136" mass="15098">MALNFGPRCRSSSEKRQATSSSPSVLCLCGPSCPSTRSDSSTSTFLLQLHDKLKATSTLITSDLPSHEHTARGLLTRSRIRTHGSYRWEFVSVKQGRKRESGLWAHTVHTDSRTLAAAKAGRVTWHMSAFHLQHSH</sequence>
<name>A0A2R6WDS0_MARPO</name>
<evidence type="ECO:0000313" key="2">
    <source>
        <dbReference type="Proteomes" id="UP000244005"/>
    </source>
</evidence>
<dbReference type="Gramene" id="Mp6g00370.1">
    <property type="protein sequence ID" value="Mp6g00370.1.cds1"/>
    <property type="gene ID" value="Mp6g00370"/>
</dbReference>
<reference evidence="2" key="1">
    <citation type="journal article" date="2017" name="Cell">
        <title>Insights into land plant evolution garnered from the Marchantia polymorpha genome.</title>
        <authorList>
            <person name="Bowman J.L."/>
            <person name="Kohchi T."/>
            <person name="Yamato K.T."/>
            <person name="Jenkins J."/>
            <person name="Shu S."/>
            <person name="Ishizaki K."/>
            <person name="Yamaoka S."/>
            <person name="Nishihama R."/>
            <person name="Nakamura Y."/>
            <person name="Berger F."/>
            <person name="Adam C."/>
            <person name="Aki S.S."/>
            <person name="Althoff F."/>
            <person name="Araki T."/>
            <person name="Arteaga-Vazquez M.A."/>
            <person name="Balasubrmanian S."/>
            <person name="Barry K."/>
            <person name="Bauer D."/>
            <person name="Boehm C.R."/>
            <person name="Briginshaw L."/>
            <person name="Caballero-Perez J."/>
            <person name="Catarino B."/>
            <person name="Chen F."/>
            <person name="Chiyoda S."/>
            <person name="Chovatia M."/>
            <person name="Davies K.M."/>
            <person name="Delmans M."/>
            <person name="Demura T."/>
            <person name="Dierschke T."/>
            <person name="Dolan L."/>
            <person name="Dorantes-Acosta A.E."/>
            <person name="Eklund D.M."/>
            <person name="Florent S.N."/>
            <person name="Flores-Sandoval E."/>
            <person name="Fujiyama A."/>
            <person name="Fukuzawa H."/>
            <person name="Galik B."/>
            <person name="Grimanelli D."/>
            <person name="Grimwood J."/>
            <person name="Grossniklaus U."/>
            <person name="Hamada T."/>
            <person name="Haseloff J."/>
            <person name="Hetherington A.J."/>
            <person name="Higo A."/>
            <person name="Hirakawa Y."/>
            <person name="Hundley H.N."/>
            <person name="Ikeda Y."/>
            <person name="Inoue K."/>
            <person name="Inoue S.I."/>
            <person name="Ishida S."/>
            <person name="Jia Q."/>
            <person name="Kakita M."/>
            <person name="Kanazawa T."/>
            <person name="Kawai Y."/>
            <person name="Kawashima T."/>
            <person name="Kennedy M."/>
            <person name="Kinose K."/>
            <person name="Kinoshita T."/>
            <person name="Kohara Y."/>
            <person name="Koide E."/>
            <person name="Komatsu K."/>
            <person name="Kopischke S."/>
            <person name="Kubo M."/>
            <person name="Kyozuka J."/>
            <person name="Lagercrantz U."/>
            <person name="Lin S.S."/>
            <person name="Lindquist E."/>
            <person name="Lipzen A.M."/>
            <person name="Lu C.W."/>
            <person name="De Luna E."/>
            <person name="Martienssen R.A."/>
            <person name="Minamino N."/>
            <person name="Mizutani M."/>
            <person name="Mizutani M."/>
            <person name="Mochizuki N."/>
            <person name="Monte I."/>
            <person name="Mosher R."/>
            <person name="Nagasaki H."/>
            <person name="Nakagami H."/>
            <person name="Naramoto S."/>
            <person name="Nishitani K."/>
            <person name="Ohtani M."/>
            <person name="Okamoto T."/>
            <person name="Okumura M."/>
            <person name="Phillips J."/>
            <person name="Pollak B."/>
            <person name="Reinders A."/>
            <person name="Rovekamp M."/>
            <person name="Sano R."/>
            <person name="Sawa S."/>
            <person name="Schmid M.W."/>
            <person name="Shirakawa M."/>
            <person name="Solano R."/>
            <person name="Spunde A."/>
            <person name="Suetsugu N."/>
            <person name="Sugano S."/>
            <person name="Sugiyama A."/>
            <person name="Sun R."/>
            <person name="Suzuki Y."/>
            <person name="Takenaka M."/>
            <person name="Takezawa D."/>
            <person name="Tomogane H."/>
            <person name="Tsuzuki M."/>
            <person name="Ueda T."/>
            <person name="Umeda M."/>
            <person name="Ward J.M."/>
            <person name="Watanabe Y."/>
            <person name="Yazaki K."/>
            <person name="Yokoyama R."/>
            <person name="Yoshitake Y."/>
            <person name="Yotsui I."/>
            <person name="Zachgo S."/>
            <person name="Schmutz J."/>
        </authorList>
    </citation>
    <scope>NUCLEOTIDE SEQUENCE [LARGE SCALE GENOMIC DNA]</scope>
    <source>
        <strain evidence="2">Tak-1</strain>
    </source>
</reference>
<dbReference type="AlphaFoldDB" id="A0A2R6WDS0"/>
<protein>
    <submittedName>
        <fullName evidence="1">Uncharacterized protein</fullName>
    </submittedName>
</protein>
<dbReference type="Proteomes" id="UP000244005">
    <property type="component" value="Unassembled WGS sequence"/>
</dbReference>
<proteinExistence type="predicted"/>
<accession>A0A2R6WDS0</accession>
<dbReference type="EMBL" id="KZ772776">
    <property type="protein sequence ID" value="PTQ32000.1"/>
    <property type="molecule type" value="Genomic_DNA"/>
</dbReference>